<evidence type="ECO:0000256" key="1">
    <source>
        <dbReference type="ARBA" id="ARBA00009437"/>
    </source>
</evidence>
<dbReference type="PROSITE" id="PS50931">
    <property type="entry name" value="HTH_LYSR"/>
    <property type="match status" value="1"/>
</dbReference>
<dbReference type="GO" id="GO:0000976">
    <property type="term" value="F:transcription cis-regulatory region binding"/>
    <property type="evidence" value="ECO:0007669"/>
    <property type="project" value="TreeGrafter"/>
</dbReference>
<dbReference type="InterPro" id="IPR005119">
    <property type="entry name" value="LysR_subst-bd"/>
</dbReference>
<accession>A0A268NZ62</accession>
<evidence type="ECO:0000256" key="4">
    <source>
        <dbReference type="ARBA" id="ARBA00023163"/>
    </source>
</evidence>
<dbReference type="Gene3D" id="1.10.10.10">
    <property type="entry name" value="Winged helix-like DNA-binding domain superfamily/Winged helix DNA-binding domain"/>
    <property type="match status" value="1"/>
</dbReference>
<evidence type="ECO:0000313" key="5">
    <source>
        <dbReference type="EMBL" id="PAE88539.1"/>
    </source>
</evidence>
<gene>
    <name evidence="5" type="ORF">CHH72_12930</name>
</gene>
<dbReference type="PANTHER" id="PTHR30126">
    <property type="entry name" value="HTH-TYPE TRANSCRIPTIONAL REGULATOR"/>
    <property type="match status" value="1"/>
</dbReference>
<keyword evidence="3" id="KW-0238">DNA-binding</keyword>
<dbReference type="SUPFAM" id="SSF53850">
    <property type="entry name" value="Periplasmic binding protein-like II"/>
    <property type="match status" value="1"/>
</dbReference>
<evidence type="ECO:0000313" key="6">
    <source>
        <dbReference type="Proteomes" id="UP000216207"/>
    </source>
</evidence>
<dbReference type="GO" id="GO:0003700">
    <property type="term" value="F:DNA-binding transcription factor activity"/>
    <property type="evidence" value="ECO:0007669"/>
    <property type="project" value="InterPro"/>
</dbReference>
<keyword evidence="4" id="KW-0804">Transcription</keyword>
<evidence type="ECO:0000256" key="3">
    <source>
        <dbReference type="ARBA" id="ARBA00023125"/>
    </source>
</evidence>
<proteinExistence type="inferred from homology"/>
<organism evidence="5 6">
    <name type="scientific">Shouchella clausii</name>
    <name type="common">Alkalihalobacillus clausii</name>
    <dbReference type="NCBI Taxonomy" id="79880"/>
    <lineage>
        <taxon>Bacteria</taxon>
        <taxon>Bacillati</taxon>
        <taxon>Bacillota</taxon>
        <taxon>Bacilli</taxon>
        <taxon>Bacillales</taxon>
        <taxon>Bacillaceae</taxon>
        <taxon>Shouchella</taxon>
    </lineage>
</organism>
<dbReference type="SUPFAM" id="SSF46785">
    <property type="entry name" value="Winged helix' DNA-binding domain"/>
    <property type="match status" value="1"/>
</dbReference>
<dbReference type="AlphaFoldDB" id="A0A268NZ62"/>
<dbReference type="EMBL" id="NPCC01000015">
    <property type="protein sequence ID" value="PAE88539.1"/>
    <property type="molecule type" value="Genomic_DNA"/>
</dbReference>
<dbReference type="InterPro" id="IPR000847">
    <property type="entry name" value="LysR_HTH_N"/>
</dbReference>
<comment type="similarity">
    <text evidence="1">Belongs to the LysR transcriptional regulatory family.</text>
</comment>
<dbReference type="PRINTS" id="PR00039">
    <property type="entry name" value="HTHLYSR"/>
</dbReference>
<reference evidence="5 6" key="1">
    <citation type="submission" date="2017-07" db="EMBL/GenBank/DDBJ databases">
        <title>Isolation and whole genome analysis of endospore-forming bacteria from heroin.</title>
        <authorList>
            <person name="Kalinowski J."/>
            <person name="Ahrens B."/>
            <person name="Al-Dilaimi A."/>
            <person name="Winkler A."/>
            <person name="Wibberg D."/>
            <person name="Schleenbecker U."/>
            <person name="Ruckert C."/>
            <person name="Wolfel R."/>
            <person name="Grass G."/>
        </authorList>
    </citation>
    <scope>NUCLEOTIDE SEQUENCE [LARGE SCALE GENOMIC DNA]</scope>
    <source>
        <strain evidence="5 6">7539</strain>
    </source>
</reference>
<dbReference type="CDD" id="cd05466">
    <property type="entry name" value="PBP2_LTTR_substrate"/>
    <property type="match status" value="1"/>
</dbReference>
<dbReference type="InterPro" id="IPR036390">
    <property type="entry name" value="WH_DNA-bd_sf"/>
</dbReference>
<dbReference type="Proteomes" id="UP000216207">
    <property type="component" value="Unassembled WGS sequence"/>
</dbReference>
<dbReference type="Pfam" id="PF03466">
    <property type="entry name" value="LysR_substrate"/>
    <property type="match status" value="1"/>
</dbReference>
<evidence type="ECO:0000256" key="2">
    <source>
        <dbReference type="ARBA" id="ARBA00023015"/>
    </source>
</evidence>
<dbReference type="InterPro" id="IPR036388">
    <property type="entry name" value="WH-like_DNA-bd_sf"/>
</dbReference>
<protein>
    <submittedName>
        <fullName evidence="5">LysR family transcriptional regulator</fullName>
    </submittedName>
</protein>
<dbReference type="PANTHER" id="PTHR30126:SF78">
    <property type="entry name" value="HTH LYSR-TYPE DOMAIN-CONTAINING PROTEIN"/>
    <property type="match status" value="1"/>
</dbReference>
<name>A0A268NZ62_SHOCL</name>
<dbReference type="Gene3D" id="3.40.190.290">
    <property type="match status" value="1"/>
</dbReference>
<comment type="caution">
    <text evidence="5">The sequence shown here is derived from an EMBL/GenBank/DDBJ whole genome shotgun (WGS) entry which is preliminary data.</text>
</comment>
<dbReference type="RefSeq" id="WP_011245482.1">
    <property type="nucleotide sequence ID" value="NZ_BOQQ01000007.1"/>
</dbReference>
<keyword evidence="2" id="KW-0805">Transcription regulation</keyword>
<sequence>MDQKDWELINALYKYKNLTKTAEKLFVSQPSLSYRLKRMEQEFQVELFFKTKKGIGFTAEGEYLAECANEMLEKIQQTKDQLLHMQKHVSGTLRIGASSNYAQYLLPKVLKGFSSHYPNVRFQVRTGWSTQVLEHLQSASVHVGILRSDFTWPGEKHLLGEEQLALISKEKLELGTLPEKPYLSYRTDSSLKDTIQHWWNDRFEEPPYTEMDLDRFETCKEMVKHGLGYAIVPGISLSEKDQLYIEPLYYLDGSPLLRRTWLLASREAAKLAVVRHFIDYICQWQQERS</sequence>
<dbReference type="Pfam" id="PF00126">
    <property type="entry name" value="HTH_1"/>
    <property type="match status" value="1"/>
</dbReference>